<dbReference type="InterPro" id="IPR011990">
    <property type="entry name" value="TPR-like_helical_dom_sf"/>
</dbReference>
<comment type="similarity">
    <text evidence="1">Belongs to the PPR family. P subfamily.</text>
</comment>
<keyword evidence="2" id="KW-0677">Repeat</keyword>
<evidence type="ECO:0000256" key="2">
    <source>
        <dbReference type="ARBA" id="ARBA00022737"/>
    </source>
</evidence>
<evidence type="ECO:0000313" key="4">
    <source>
        <dbReference type="EMBL" id="TYH62797.1"/>
    </source>
</evidence>
<dbReference type="Pfam" id="PF12854">
    <property type="entry name" value="PPR_1"/>
    <property type="match status" value="1"/>
</dbReference>
<dbReference type="Pfam" id="PF01535">
    <property type="entry name" value="PPR"/>
    <property type="match status" value="1"/>
</dbReference>
<keyword evidence="5" id="KW-1185">Reference proteome</keyword>
<name>A0A5D2K7D1_GOSTO</name>
<dbReference type="Gene3D" id="1.25.40.10">
    <property type="entry name" value="Tetratricopeptide repeat domain"/>
    <property type="match status" value="1"/>
</dbReference>
<evidence type="ECO:0008006" key="6">
    <source>
        <dbReference type="Google" id="ProtNLM"/>
    </source>
</evidence>
<protein>
    <recommendedName>
        <fullName evidence="6">Pentacotripeptide-repeat region of PRORP domain-containing protein</fullName>
    </recommendedName>
</protein>
<gene>
    <name evidence="4" type="ORF">ES332_D07G144700v1</name>
</gene>
<feature type="repeat" description="PPR" evidence="3">
    <location>
        <begin position="47"/>
        <end position="81"/>
    </location>
</feature>
<dbReference type="Proteomes" id="UP000322667">
    <property type="component" value="Chromosome D07"/>
</dbReference>
<dbReference type="EMBL" id="CM017629">
    <property type="protein sequence ID" value="TYH62797.1"/>
    <property type="molecule type" value="Genomic_DNA"/>
</dbReference>
<organism evidence="4 5">
    <name type="scientific">Gossypium tomentosum</name>
    <name type="common">Hawaiian cotton</name>
    <name type="synonym">Gossypium sandvicense</name>
    <dbReference type="NCBI Taxonomy" id="34277"/>
    <lineage>
        <taxon>Eukaryota</taxon>
        <taxon>Viridiplantae</taxon>
        <taxon>Streptophyta</taxon>
        <taxon>Embryophyta</taxon>
        <taxon>Tracheophyta</taxon>
        <taxon>Spermatophyta</taxon>
        <taxon>Magnoliopsida</taxon>
        <taxon>eudicotyledons</taxon>
        <taxon>Gunneridae</taxon>
        <taxon>Pentapetalae</taxon>
        <taxon>rosids</taxon>
        <taxon>malvids</taxon>
        <taxon>Malvales</taxon>
        <taxon>Malvaceae</taxon>
        <taxon>Malvoideae</taxon>
        <taxon>Gossypium</taxon>
    </lineage>
</organism>
<reference evidence="4 5" key="1">
    <citation type="submission" date="2019-07" db="EMBL/GenBank/DDBJ databases">
        <title>WGS assembly of Gossypium tomentosum.</title>
        <authorList>
            <person name="Chen Z.J."/>
            <person name="Sreedasyam A."/>
            <person name="Ando A."/>
            <person name="Song Q."/>
            <person name="De L."/>
            <person name="Hulse-Kemp A."/>
            <person name="Ding M."/>
            <person name="Ye W."/>
            <person name="Kirkbride R."/>
            <person name="Jenkins J."/>
            <person name="Plott C."/>
            <person name="Lovell J."/>
            <person name="Lin Y.-M."/>
            <person name="Vaughn R."/>
            <person name="Liu B."/>
            <person name="Li W."/>
            <person name="Simpson S."/>
            <person name="Scheffler B."/>
            <person name="Saski C."/>
            <person name="Grover C."/>
            <person name="Hu G."/>
            <person name="Conover J."/>
            <person name="Carlson J."/>
            <person name="Shu S."/>
            <person name="Boston L."/>
            <person name="Williams M."/>
            <person name="Peterson D."/>
            <person name="Mcgee K."/>
            <person name="Jones D."/>
            <person name="Wendel J."/>
            <person name="Stelly D."/>
            <person name="Grimwood J."/>
            <person name="Schmutz J."/>
        </authorList>
    </citation>
    <scope>NUCLEOTIDE SEQUENCE [LARGE SCALE GENOMIC DNA]</scope>
    <source>
        <strain evidence="4">7179.01</strain>
    </source>
</reference>
<sequence>MHTVDDETHSFFRIVVLKEFSIKDFRCCLEDARELFDKMPEKGCLSNEFSFGILVRGYCRFGLANKGLELLDEMRSSGILPNRVVYNTLISSFYKEGKTGDVEKLVERIREDGLTCKQQPLMFYQLYLCVVQVASHWTGMLNQRADQ</sequence>
<dbReference type="PROSITE" id="PS51375">
    <property type="entry name" value="PPR"/>
    <property type="match status" value="2"/>
</dbReference>
<feature type="repeat" description="PPR" evidence="3">
    <location>
        <begin position="82"/>
        <end position="116"/>
    </location>
</feature>
<dbReference type="PANTHER" id="PTHR47941">
    <property type="entry name" value="PENTATRICOPEPTIDE REPEAT-CONTAINING PROTEIN 3, MITOCHONDRIAL"/>
    <property type="match status" value="1"/>
</dbReference>
<dbReference type="InterPro" id="IPR002885">
    <property type="entry name" value="PPR_rpt"/>
</dbReference>
<evidence type="ECO:0000256" key="3">
    <source>
        <dbReference type="PROSITE-ProRule" id="PRU00708"/>
    </source>
</evidence>
<dbReference type="NCBIfam" id="TIGR00756">
    <property type="entry name" value="PPR"/>
    <property type="match status" value="2"/>
</dbReference>
<dbReference type="AlphaFoldDB" id="A0A5D2K7D1"/>
<evidence type="ECO:0000313" key="5">
    <source>
        <dbReference type="Proteomes" id="UP000322667"/>
    </source>
</evidence>
<accession>A0A5D2K7D1</accession>
<evidence type="ECO:0000256" key="1">
    <source>
        <dbReference type="ARBA" id="ARBA00007626"/>
    </source>
</evidence>
<proteinExistence type="inferred from homology"/>